<accession>A0A8S3XEB6</accession>
<evidence type="ECO:0000313" key="1">
    <source>
        <dbReference type="EMBL" id="CAG5019640.1"/>
    </source>
</evidence>
<keyword evidence="2" id="KW-1185">Reference proteome</keyword>
<comment type="caution">
    <text evidence="1">The sequence shown here is derived from an EMBL/GenBank/DDBJ whole genome shotgun (WGS) entry which is preliminary data.</text>
</comment>
<reference evidence="1" key="1">
    <citation type="submission" date="2021-04" db="EMBL/GenBank/DDBJ databases">
        <authorList>
            <person name="Tunstrom K."/>
        </authorList>
    </citation>
    <scope>NUCLEOTIDE SEQUENCE</scope>
</reference>
<dbReference type="OrthoDB" id="6779410at2759"/>
<gene>
    <name evidence="1" type="ORF">PAPOLLO_LOCUS17110</name>
</gene>
<proteinExistence type="predicted"/>
<dbReference type="AlphaFoldDB" id="A0A8S3XEB6"/>
<protein>
    <submittedName>
        <fullName evidence="1">(apollo) hypothetical protein</fullName>
    </submittedName>
</protein>
<dbReference type="Proteomes" id="UP000691718">
    <property type="component" value="Unassembled WGS sequence"/>
</dbReference>
<name>A0A8S3XEB6_PARAO</name>
<organism evidence="1 2">
    <name type="scientific">Parnassius apollo</name>
    <name type="common">Apollo butterfly</name>
    <name type="synonym">Papilio apollo</name>
    <dbReference type="NCBI Taxonomy" id="110799"/>
    <lineage>
        <taxon>Eukaryota</taxon>
        <taxon>Metazoa</taxon>
        <taxon>Ecdysozoa</taxon>
        <taxon>Arthropoda</taxon>
        <taxon>Hexapoda</taxon>
        <taxon>Insecta</taxon>
        <taxon>Pterygota</taxon>
        <taxon>Neoptera</taxon>
        <taxon>Endopterygota</taxon>
        <taxon>Lepidoptera</taxon>
        <taxon>Glossata</taxon>
        <taxon>Ditrysia</taxon>
        <taxon>Papilionoidea</taxon>
        <taxon>Papilionidae</taxon>
        <taxon>Parnassiinae</taxon>
        <taxon>Parnassini</taxon>
        <taxon>Parnassius</taxon>
        <taxon>Parnassius</taxon>
    </lineage>
</organism>
<sequence length="150" mass="17446">MKGEPRGVIVRGETFYHNDTGARRSITKPRKYSSNILPEPITASPRVKKIEDVDNLLTKHFGKEWRQREDLNYYRQLRNNADADTNDDNVEEALLCEEYAEEPCDLTEKDILHGLNDSEYKSISEDDPFEDIETDNKACLITRGIFKFFL</sequence>
<dbReference type="EMBL" id="CAJQZP010001132">
    <property type="protein sequence ID" value="CAG5019640.1"/>
    <property type="molecule type" value="Genomic_DNA"/>
</dbReference>
<evidence type="ECO:0000313" key="2">
    <source>
        <dbReference type="Proteomes" id="UP000691718"/>
    </source>
</evidence>